<dbReference type="PANTHER" id="PTHR30146">
    <property type="entry name" value="LACI-RELATED TRANSCRIPTIONAL REPRESSOR"/>
    <property type="match status" value="1"/>
</dbReference>
<dbReference type="EMBL" id="FQUO01000005">
    <property type="protein sequence ID" value="SHF12059.1"/>
    <property type="molecule type" value="Genomic_DNA"/>
</dbReference>
<evidence type="ECO:0000259" key="4">
    <source>
        <dbReference type="PROSITE" id="PS50932"/>
    </source>
</evidence>
<dbReference type="PANTHER" id="PTHR30146:SF109">
    <property type="entry name" value="HTH-TYPE TRANSCRIPTIONAL REGULATOR GALS"/>
    <property type="match status" value="1"/>
</dbReference>
<evidence type="ECO:0000313" key="6">
    <source>
        <dbReference type="Proteomes" id="UP000184368"/>
    </source>
</evidence>
<sequence length="340" mass="37775">MKNVSLKDIALKVGTSISTVSLVLNGKGKKVRISDALSRKIKTVAKKEGYHPNKMAIALRTGKSNIIGLLVDNISGHFFAALAEVIEREVDHYGYKVIYCSSGNELRKGKELIRLLHQHQVDGYMIIPVAGMEKEISELEEHGKPVVLLDSYFSKTQSTHVLVDNYGGISTAVTHLIQRGYQKIAFVYNNLAMIQMKERKRAFSDTLKQAGIKTAPELILKVPLTDNRQEQVLKIKTFLDAAKPEAVLFAANYLGVQGLEAIHNLQLKIPDDIGVICFDDHELFSLHQPAITVVQQPVQELAKTAVAILMAKLGHEETTSKESAELQATFIERQSTTYKK</sequence>
<dbReference type="SUPFAM" id="SSF47413">
    <property type="entry name" value="lambda repressor-like DNA-binding domains"/>
    <property type="match status" value="1"/>
</dbReference>
<evidence type="ECO:0000313" key="5">
    <source>
        <dbReference type="EMBL" id="SHF12059.1"/>
    </source>
</evidence>
<dbReference type="STRING" id="1302690.BUE76_22560"/>
<dbReference type="Gene3D" id="1.10.260.40">
    <property type="entry name" value="lambda repressor-like DNA-binding domains"/>
    <property type="match status" value="1"/>
</dbReference>
<feature type="domain" description="HTH lacI-type" evidence="4">
    <location>
        <begin position="4"/>
        <end position="61"/>
    </location>
</feature>
<dbReference type="InterPro" id="IPR028082">
    <property type="entry name" value="Peripla_BP_I"/>
</dbReference>
<keyword evidence="2" id="KW-0238">DNA-binding</keyword>
<dbReference type="GO" id="GO:0000976">
    <property type="term" value="F:transcription cis-regulatory region binding"/>
    <property type="evidence" value="ECO:0007669"/>
    <property type="project" value="TreeGrafter"/>
</dbReference>
<reference evidence="5 6" key="1">
    <citation type="submission" date="2016-11" db="EMBL/GenBank/DDBJ databases">
        <authorList>
            <person name="Jaros S."/>
            <person name="Januszkiewicz K."/>
            <person name="Wedrychowicz H."/>
        </authorList>
    </citation>
    <scope>NUCLEOTIDE SEQUENCE [LARGE SCALE GENOMIC DNA]</scope>
    <source>
        <strain evidence="5 6">DSM 26897</strain>
    </source>
</reference>
<proteinExistence type="predicted"/>
<evidence type="ECO:0000256" key="1">
    <source>
        <dbReference type="ARBA" id="ARBA00023015"/>
    </source>
</evidence>
<evidence type="ECO:0000256" key="2">
    <source>
        <dbReference type="ARBA" id="ARBA00023125"/>
    </source>
</evidence>
<dbReference type="CDD" id="cd01392">
    <property type="entry name" value="HTH_LacI"/>
    <property type="match status" value="1"/>
</dbReference>
<dbReference type="Pfam" id="PF13377">
    <property type="entry name" value="Peripla_BP_3"/>
    <property type="match status" value="1"/>
</dbReference>
<dbReference type="OrthoDB" id="9803256at2"/>
<dbReference type="SMART" id="SM00354">
    <property type="entry name" value="HTH_LACI"/>
    <property type="match status" value="1"/>
</dbReference>
<dbReference type="InterPro" id="IPR000843">
    <property type="entry name" value="HTH_LacI"/>
</dbReference>
<keyword evidence="6" id="KW-1185">Reference proteome</keyword>
<protein>
    <submittedName>
        <fullName evidence="5">Transcriptional regulator, LacI family</fullName>
    </submittedName>
</protein>
<dbReference type="PROSITE" id="PS50932">
    <property type="entry name" value="HTH_LACI_2"/>
    <property type="match status" value="1"/>
</dbReference>
<evidence type="ECO:0000256" key="3">
    <source>
        <dbReference type="ARBA" id="ARBA00023163"/>
    </source>
</evidence>
<dbReference type="AlphaFoldDB" id="A0A1M4Z1W3"/>
<dbReference type="RefSeq" id="WP_073041713.1">
    <property type="nucleotide sequence ID" value="NZ_FQUO01000005.1"/>
</dbReference>
<dbReference type="Pfam" id="PF00356">
    <property type="entry name" value="LacI"/>
    <property type="match status" value="1"/>
</dbReference>
<organism evidence="5 6">
    <name type="scientific">Cnuella takakiae</name>
    <dbReference type="NCBI Taxonomy" id="1302690"/>
    <lineage>
        <taxon>Bacteria</taxon>
        <taxon>Pseudomonadati</taxon>
        <taxon>Bacteroidota</taxon>
        <taxon>Chitinophagia</taxon>
        <taxon>Chitinophagales</taxon>
        <taxon>Chitinophagaceae</taxon>
        <taxon>Cnuella</taxon>
    </lineage>
</organism>
<name>A0A1M4Z1W3_9BACT</name>
<dbReference type="InterPro" id="IPR010982">
    <property type="entry name" value="Lambda_DNA-bd_dom_sf"/>
</dbReference>
<keyword evidence="1" id="KW-0805">Transcription regulation</keyword>
<dbReference type="Proteomes" id="UP000184368">
    <property type="component" value="Unassembled WGS sequence"/>
</dbReference>
<dbReference type="InterPro" id="IPR046335">
    <property type="entry name" value="LacI/GalR-like_sensor"/>
</dbReference>
<dbReference type="Gene3D" id="3.40.50.2300">
    <property type="match status" value="2"/>
</dbReference>
<keyword evidence="3" id="KW-0804">Transcription</keyword>
<dbReference type="SUPFAM" id="SSF53822">
    <property type="entry name" value="Periplasmic binding protein-like I"/>
    <property type="match status" value="1"/>
</dbReference>
<gene>
    <name evidence="5" type="ORF">SAMN05444008_10560</name>
</gene>
<dbReference type="GO" id="GO:0003700">
    <property type="term" value="F:DNA-binding transcription factor activity"/>
    <property type="evidence" value="ECO:0007669"/>
    <property type="project" value="TreeGrafter"/>
</dbReference>
<accession>A0A1M4Z1W3</accession>